<dbReference type="Proteomes" id="UP000291213">
    <property type="component" value="Unassembled WGS sequence"/>
</dbReference>
<dbReference type="InterPro" id="IPR002934">
    <property type="entry name" value="Polymerase_NTP_transf_dom"/>
</dbReference>
<feature type="domain" description="Polymerase nucleotidyl transferase" evidence="1">
    <location>
        <begin position="27"/>
        <end position="99"/>
    </location>
</feature>
<dbReference type="InterPro" id="IPR043519">
    <property type="entry name" value="NT_sf"/>
</dbReference>
<dbReference type="EMBL" id="BDMD01000003">
    <property type="protein sequence ID" value="GBF08383.1"/>
    <property type="molecule type" value="Genomic_DNA"/>
</dbReference>
<comment type="caution">
    <text evidence="2">The sequence shown here is derived from an EMBL/GenBank/DDBJ whole genome shotgun (WGS) entry which is preliminary data.</text>
</comment>
<proteinExistence type="predicted"/>
<dbReference type="Gene3D" id="3.30.460.10">
    <property type="entry name" value="Beta Polymerase, domain 2"/>
    <property type="match status" value="1"/>
</dbReference>
<dbReference type="PANTHER" id="PTHR43449:SF1">
    <property type="entry name" value="POLYMERASE BETA NUCLEOTIDYLTRANSFERASE DOMAIN-CONTAINING PROTEIN"/>
    <property type="match status" value="1"/>
</dbReference>
<evidence type="ECO:0000313" key="2">
    <source>
        <dbReference type="EMBL" id="GBF08383.1"/>
    </source>
</evidence>
<sequence>MKSVRIPRERLSAWLEALVKARSSASKLLERLGDATVILFGSYARGDFNRWSDIDIIVVSPRFRGVRILDRYDMVSGAVEEGVEAILMTPEEFREALRKPVWRHALARSSAIVVDQLGLTREVEKALGHRPPSLEDLEAMVRRLARTRATQG</sequence>
<gene>
    <name evidence="2" type="ORF">apy_01080</name>
</gene>
<dbReference type="Pfam" id="PF01909">
    <property type="entry name" value="NTP_transf_2"/>
    <property type="match status" value="1"/>
</dbReference>
<evidence type="ECO:0000313" key="3">
    <source>
        <dbReference type="Proteomes" id="UP000291213"/>
    </source>
</evidence>
<dbReference type="GO" id="GO:0016779">
    <property type="term" value="F:nucleotidyltransferase activity"/>
    <property type="evidence" value="ECO:0007669"/>
    <property type="project" value="InterPro"/>
</dbReference>
<name>A0A401H7K4_AERPX</name>
<protein>
    <recommendedName>
        <fullName evidence="1">Polymerase nucleotidyl transferase domain-containing protein</fullName>
    </recommendedName>
</protein>
<reference evidence="2 3" key="1">
    <citation type="submission" date="2017-02" db="EMBL/GenBank/DDBJ databases">
        <title>isolation and characterization of a novel temperate virus Aeropyrum globular virus 1 infecting hyperthermophilic archaeon Aeropyrum.</title>
        <authorList>
            <person name="Yumiya M."/>
            <person name="Yoshida T."/>
            <person name="Sako Y."/>
        </authorList>
    </citation>
    <scope>NUCLEOTIDE SEQUENCE [LARGE SCALE GENOMIC DNA]</scope>
    <source>
        <strain evidence="2 3">YK1-12-2013</strain>
    </source>
</reference>
<organism evidence="2 3">
    <name type="scientific">Aeropyrum pernix</name>
    <dbReference type="NCBI Taxonomy" id="56636"/>
    <lineage>
        <taxon>Archaea</taxon>
        <taxon>Thermoproteota</taxon>
        <taxon>Thermoprotei</taxon>
        <taxon>Desulfurococcales</taxon>
        <taxon>Desulfurococcaceae</taxon>
        <taxon>Aeropyrum</taxon>
    </lineage>
</organism>
<accession>A0A401H7K4</accession>
<dbReference type="PANTHER" id="PTHR43449">
    <property type="entry name" value="NUCLEOTIDYLTRANSFERASE"/>
    <property type="match status" value="1"/>
</dbReference>
<dbReference type="CDD" id="cd05403">
    <property type="entry name" value="NT_KNTase_like"/>
    <property type="match status" value="1"/>
</dbReference>
<dbReference type="AlphaFoldDB" id="A0A401H7K4"/>
<evidence type="ECO:0000259" key="1">
    <source>
        <dbReference type="Pfam" id="PF01909"/>
    </source>
</evidence>
<dbReference type="SUPFAM" id="SSF81301">
    <property type="entry name" value="Nucleotidyltransferase"/>
    <property type="match status" value="1"/>
</dbReference>